<accession>A0A137PAJ0</accession>
<dbReference type="Gene3D" id="1.20.120.550">
    <property type="entry name" value="Membrane associated eicosanoid/glutathione metabolism-like domain"/>
    <property type="match status" value="1"/>
</dbReference>
<evidence type="ECO:0000256" key="2">
    <source>
        <dbReference type="ARBA" id="ARBA00022692"/>
    </source>
</evidence>
<reference evidence="6 7" key="1">
    <citation type="journal article" date="2015" name="Genome Biol. Evol.">
        <title>Phylogenomic analyses indicate that early fungi evolved digesting cell walls of algal ancestors of land plants.</title>
        <authorList>
            <person name="Chang Y."/>
            <person name="Wang S."/>
            <person name="Sekimoto S."/>
            <person name="Aerts A.L."/>
            <person name="Choi C."/>
            <person name="Clum A."/>
            <person name="LaButti K.M."/>
            <person name="Lindquist E.A."/>
            <person name="Yee Ngan C."/>
            <person name="Ohm R.A."/>
            <person name="Salamov A.A."/>
            <person name="Grigoriev I.V."/>
            <person name="Spatafora J.W."/>
            <person name="Berbee M.L."/>
        </authorList>
    </citation>
    <scope>NUCLEOTIDE SEQUENCE [LARGE SCALE GENOMIC DNA]</scope>
    <source>
        <strain evidence="6 7">NRRL 28638</strain>
    </source>
</reference>
<dbReference type="InterPro" id="IPR001129">
    <property type="entry name" value="Membr-assoc_MAPEG"/>
</dbReference>
<protein>
    <recommendedName>
        <fullName evidence="8">MAPEG-domain-containing protein</fullName>
    </recommendedName>
</protein>
<dbReference type="EMBL" id="KQ964461">
    <property type="protein sequence ID" value="KXN72038.1"/>
    <property type="molecule type" value="Genomic_DNA"/>
</dbReference>
<keyword evidence="4 5" id="KW-0472">Membrane</keyword>
<evidence type="ECO:0008006" key="8">
    <source>
        <dbReference type="Google" id="ProtNLM"/>
    </source>
</evidence>
<evidence type="ECO:0000313" key="7">
    <source>
        <dbReference type="Proteomes" id="UP000070444"/>
    </source>
</evidence>
<dbReference type="Pfam" id="PF01124">
    <property type="entry name" value="MAPEG"/>
    <property type="match status" value="1"/>
</dbReference>
<comment type="subcellular location">
    <subcellularLocation>
        <location evidence="1">Membrane</location>
    </subcellularLocation>
</comment>
<dbReference type="Proteomes" id="UP000070444">
    <property type="component" value="Unassembled WGS sequence"/>
</dbReference>
<evidence type="ECO:0000256" key="5">
    <source>
        <dbReference type="SAM" id="Phobius"/>
    </source>
</evidence>
<feature type="transmembrane region" description="Helical" evidence="5">
    <location>
        <begin position="20"/>
        <end position="40"/>
    </location>
</feature>
<gene>
    <name evidence="6" type="ORF">CONCODRAFT_5165</name>
</gene>
<keyword evidence="3 5" id="KW-1133">Transmembrane helix</keyword>
<dbReference type="SUPFAM" id="SSF161084">
    <property type="entry name" value="MAPEG domain-like"/>
    <property type="match status" value="1"/>
</dbReference>
<evidence type="ECO:0000313" key="6">
    <source>
        <dbReference type="EMBL" id="KXN72038.1"/>
    </source>
</evidence>
<dbReference type="AlphaFoldDB" id="A0A137PAJ0"/>
<dbReference type="PANTHER" id="PTHR35371">
    <property type="entry name" value="INNER MEMBRANE PROTEIN"/>
    <property type="match status" value="1"/>
</dbReference>
<evidence type="ECO:0000256" key="3">
    <source>
        <dbReference type="ARBA" id="ARBA00022989"/>
    </source>
</evidence>
<name>A0A137PAJ0_CONC2</name>
<dbReference type="PANTHER" id="PTHR35371:SF1">
    <property type="entry name" value="BLR7753 PROTEIN"/>
    <property type="match status" value="1"/>
</dbReference>
<keyword evidence="2 5" id="KW-0812">Transmembrane</keyword>
<keyword evidence="7" id="KW-1185">Reference proteome</keyword>
<dbReference type="InterPro" id="IPR023352">
    <property type="entry name" value="MAPEG-like_dom_sf"/>
</dbReference>
<dbReference type="GO" id="GO:0016020">
    <property type="term" value="C:membrane"/>
    <property type="evidence" value="ECO:0007669"/>
    <property type="project" value="UniProtKB-SubCell"/>
</dbReference>
<proteinExistence type="predicted"/>
<evidence type="ECO:0000256" key="1">
    <source>
        <dbReference type="ARBA" id="ARBA00004370"/>
    </source>
</evidence>
<evidence type="ECO:0000256" key="4">
    <source>
        <dbReference type="ARBA" id="ARBA00023136"/>
    </source>
</evidence>
<sequence length="205" mass="23420">MSSKSTVTSVTQPLTPFNTLLILAFIPLSNLSTILILSYITRNNYIYDYIESKTPLFSIIAEDKVPLLCALVLSVLHFIFPYITLQNRILGEEYDPNYPRISQKSVTGLGLRLQSAYENFYETYPMYMAGIILSSISQVDLKYQISLSLALTVGRYLHLFFYSFNIPMLRAFAFQYSQFGGFFLILLSVKPDAFEFVADVLNNYV</sequence>
<organism evidence="6 7">
    <name type="scientific">Conidiobolus coronatus (strain ATCC 28846 / CBS 209.66 / NRRL 28638)</name>
    <name type="common">Delacroixia coronata</name>
    <dbReference type="NCBI Taxonomy" id="796925"/>
    <lineage>
        <taxon>Eukaryota</taxon>
        <taxon>Fungi</taxon>
        <taxon>Fungi incertae sedis</taxon>
        <taxon>Zoopagomycota</taxon>
        <taxon>Entomophthoromycotina</taxon>
        <taxon>Entomophthoromycetes</taxon>
        <taxon>Entomophthorales</taxon>
        <taxon>Ancylistaceae</taxon>
        <taxon>Conidiobolus</taxon>
    </lineage>
</organism>